<accession>A0A9P0VZC8</accession>
<gene>
    <name evidence="4" type="ORF">CLIB1423_11S00408</name>
</gene>
<comment type="caution">
    <text evidence="4">The sequence shown here is derived from an EMBL/GenBank/DDBJ whole genome shotgun (WGS) entry which is preliminary data.</text>
</comment>
<feature type="region of interest" description="Disordered" evidence="2">
    <location>
        <begin position="1"/>
        <end position="34"/>
    </location>
</feature>
<evidence type="ECO:0000313" key="5">
    <source>
        <dbReference type="Proteomes" id="UP000837801"/>
    </source>
</evidence>
<reference evidence="4" key="1">
    <citation type="submission" date="2022-03" db="EMBL/GenBank/DDBJ databases">
        <authorList>
            <person name="Legras J.-L."/>
            <person name="Devillers H."/>
            <person name="Grondin C."/>
        </authorList>
    </citation>
    <scope>NUCLEOTIDE SEQUENCE</scope>
    <source>
        <strain evidence="4">CLIB 1423</strain>
    </source>
</reference>
<organism evidence="4 5">
    <name type="scientific">[Candida] railenensis</name>
    <dbReference type="NCBI Taxonomy" id="45579"/>
    <lineage>
        <taxon>Eukaryota</taxon>
        <taxon>Fungi</taxon>
        <taxon>Dikarya</taxon>
        <taxon>Ascomycota</taxon>
        <taxon>Saccharomycotina</taxon>
        <taxon>Pichiomycetes</taxon>
        <taxon>Debaryomycetaceae</taxon>
        <taxon>Kurtzmaniella</taxon>
    </lineage>
</organism>
<keyword evidence="5" id="KW-1185">Reference proteome</keyword>
<dbReference type="InterPro" id="IPR007701">
    <property type="entry name" value="Interferon-rel_develop_reg_N"/>
</dbReference>
<dbReference type="InterPro" id="IPR016024">
    <property type="entry name" value="ARM-type_fold"/>
</dbReference>
<dbReference type="Pfam" id="PF05004">
    <property type="entry name" value="IFRD"/>
    <property type="match status" value="1"/>
</dbReference>
<dbReference type="PANTHER" id="PTHR12354:SF1">
    <property type="entry name" value="INTERFERON-RELATED DEVELOPMENTAL REGULATOR 1"/>
    <property type="match status" value="1"/>
</dbReference>
<evidence type="ECO:0000256" key="2">
    <source>
        <dbReference type="SAM" id="MobiDB-lite"/>
    </source>
</evidence>
<proteinExistence type="inferred from homology"/>
<dbReference type="OrthoDB" id="18978at2759"/>
<dbReference type="Proteomes" id="UP000837801">
    <property type="component" value="Unassembled WGS sequence"/>
</dbReference>
<name>A0A9P0VZC8_9ASCO</name>
<evidence type="ECO:0000256" key="1">
    <source>
        <dbReference type="ARBA" id="ARBA00008828"/>
    </source>
</evidence>
<feature type="compositionally biased region" description="Low complexity" evidence="2">
    <location>
        <begin position="14"/>
        <end position="25"/>
    </location>
</feature>
<dbReference type="SUPFAM" id="SSF48371">
    <property type="entry name" value="ARM repeat"/>
    <property type="match status" value="1"/>
</dbReference>
<protein>
    <recommendedName>
        <fullName evidence="3">Interferon-related developmental regulator N-terminal domain-containing protein</fullName>
    </recommendedName>
</protein>
<dbReference type="AlphaFoldDB" id="A0A9P0VZC8"/>
<sequence length="579" mass="65100">MLRRQFGKLDETLSNSSSRSQSRVRTPMVDGEENGSLDVNFQSIEEMLATKLDSLQLLLEKKQQEMLQDAAIGTGDTNPILDGNSQDYLQKTAKQFNQYRIQSSHTSINEIIVSLGASRSSVSSSSRELMLAQLYKLIVSRPLIVYNEEQIGTDQYVTDDMVALLLKVLTSGDYRSPTEFLLLYRSCIALLCSDIEEFGTLVSSDFLSYISKLIQEPATSVITNENKASVVTGLASLLTILHNGSSSFGIDDKISWLIEIAEGFTESSIQLSKDIQTGDREYSTLINDESDDKRIVNESNVKASGEAAVAIAALHGCACLLTLIAKGEFLNEFVTDLTAKLVTILDNDVNYEISKAAGRAIAICYEIYSYSEDEEDNDDDVGDDGELEYNYNAPYYEQEQLFSILSRLASLSTHKISKKEKKVTHSIFRDILSTARTYTNPEERIEIYKKSPRGMEIVSEMMESSSYIKLSKSRSLPINSWFLYIRLIHLKWTFSFGVHNQLTSNESIRDILREPATDFQERYGTSGADHMEAHGDYGTTERFETDDKKRTNLIRKARVNKLTEEIEDLQLGEGAEKKK</sequence>
<feature type="domain" description="Interferon-related developmental regulator N-terminal" evidence="3">
    <location>
        <begin position="298"/>
        <end position="434"/>
    </location>
</feature>
<dbReference type="EMBL" id="CAKXYY010000011">
    <property type="protein sequence ID" value="CAH2353470.1"/>
    <property type="molecule type" value="Genomic_DNA"/>
</dbReference>
<evidence type="ECO:0000313" key="4">
    <source>
        <dbReference type="EMBL" id="CAH2353470.1"/>
    </source>
</evidence>
<evidence type="ECO:0000259" key="3">
    <source>
        <dbReference type="Pfam" id="PF05004"/>
    </source>
</evidence>
<comment type="similarity">
    <text evidence="1">Belongs to the IFRD family.</text>
</comment>
<dbReference type="InterPro" id="IPR039777">
    <property type="entry name" value="IFRD"/>
</dbReference>
<dbReference type="PANTHER" id="PTHR12354">
    <property type="entry name" value="INTERFERON-RELATED DEVELOPMENTAL REGULATOR"/>
    <property type="match status" value="1"/>
</dbReference>